<name>A0A857DAJ7_MICAE</name>
<organism evidence="1 2">
    <name type="scientific">Microcystis aeruginosa FD4</name>
    <dbReference type="NCBI Taxonomy" id="2686288"/>
    <lineage>
        <taxon>Bacteria</taxon>
        <taxon>Bacillati</taxon>
        <taxon>Cyanobacteriota</taxon>
        <taxon>Cyanophyceae</taxon>
        <taxon>Oscillatoriophycideae</taxon>
        <taxon>Chroococcales</taxon>
        <taxon>Microcystaceae</taxon>
        <taxon>Microcystis</taxon>
    </lineage>
</organism>
<accession>A0A857DAJ7</accession>
<dbReference type="Proteomes" id="UP000438345">
    <property type="component" value="Chromosome"/>
</dbReference>
<evidence type="ECO:0000313" key="1">
    <source>
        <dbReference type="EMBL" id="QGZ92209.1"/>
    </source>
</evidence>
<evidence type="ECO:0000313" key="2">
    <source>
        <dbReference type="Proteomes" id="UP000438345"/>
    </source>
</evidence>
<protein>
    <recommendedName>
        <fullName evidence="3">Ribbon-helix-helix protein CopG domain-containing protein</fullName>
    </recommendedName>
</protein>
<sequence length="81" mass="8858">MLSWIRLKFLGEVMAGKGAPKGTVNNPKGVNQYPGLRSSKMIALRLLKEHDPLIRAKAEREGKSIAAILDEAIALYLSTNP</sequence>
<evidence type="ECO:0008006" key="3">
    <source>
        <dbReference type="Google" id="ProtNLM"/>
    </source>
</evidence>
<dbReference type="RefSeq" id="WP_158201978.1">
    <property type="nucleotide sequence ID" value="NZ_CP046973.1"/>
</dbReference>
<reference evidence="1 2" key="1">
    <citation type="submission" date="2019-12" db="EMBL/GenBank/DDBJ databases">
        <title>Complete genome sequence of Microcystis aeruginosa strain FD4.</title>
        <authorList>
            <person name="Urakawa H."/>
        </authorList>
    </citation>
    <scope>NUCLEOTIDE SEQUENCE [LARGE SCALE GENOMIC DNA]</scope>
    <source>
        <strain evidence="1 2">FD4</strain>
    </source>
</reference>
<dbReference type="EMBL" id="CP046973">
    <property type="protein sequence ID" value="QGZ92209.1"/>
    <property type="molecule type" value="Genomic_DNA"/>
</dbReference>
<gene>
    <name evidence="1" type="ORF">GQR42_24590</name>
</gene>
<dbReference type="AlphaFoldDB" id="A0A857DAJ7"/>
<proteinExistence type="predicted"/>